<sequence length="1622" mass="170867">MANVIQSTIDQEQITGAFALAVDARFDDLSAGPGQTLFDFNNGNGVDNIRLSQVGDTNAIEFVIMRAGAEYRVVAENAIVEGETATWRVGIDPTGVMRIAKNQQLLVEGAKGDAVLPADVVRESHLVGQSSDPANADLSGLVLNLKIANYGNVTELDPAYQGSPCATTGEVRCFCDTLTATGEKIAGENSETRFSPKDAEGDGEWSQVQSLGVIPIHAMVLPDGKVLSFGSNEAGAQTGQFVYSLYDPTTGVDKILPNTTGVDIFCSNMSLDPVTGNVIILGGDARGEGGWVNTAVNDVVIFDYQTQTLRNAEAGDMHFDRWYGSSVTLPNGEIFIVGGAGGGDDIPEIYNPVTGPRVLWDAKVEIDFWYPKIFVRSDGKVIVMSKEGGVFAIGTEGTGSSERVGQVEFDLGIDSAAIMYREDKVLVLKEDGDLYTMDLNASWLGFTKVVDLNTPRHDAGMVMLPDGRVLIAGGSARPNDLATADDSIKIWDPETNEIESGPGSAVAHLYHSSYAMLPNGTVWVGGGGAPGPLINTNVEFYAPSYFYGEDGELARRPEITDAPRNIEAAASFTITVDDTSDIARITAQRTGASTHATNSDTRFLELDFRVVDATTIEVQPAGASMLPGSWMMFVLDDKNVPSMAAMLGVDMAPVVATDPILPGDARLEVYGIDKDPIDGPFDLTVEARFDDLDAGPWQRVFDFGNGAAQDNVLLSQVGVSRDMQFEIFVGNEGHRIVAPNALVEGETAKWSVSVSDSGYMKMWKNDVLVAEGQGAVPRDVDRVSNLIGQSNWTQDTPLHGMVRFLETVNEGDLPEYVHIGLPKISIAATGNAQAGDGESVDLVFRVALDQAAPSVVTAKIAIAGGTGPSELIIPAGGRGAEIVVSVAAADVKSAMEKVSVSLTDLTQARAGDTLEASALVFGEESIRFGDKIYAEGTPGLGYFEAKAEAERMGGKLVEIGSAEENAFVHKTFGGEDRIWLGLSDAVTEGVWQNGSGKAAGYLNFAPGEPNDYGGSEDFAEMRPDGLWNDVDDAPAARGRTVIEFAVADGAKEPPVTPPVSPPVTEPEPGPEPTAYAIDGVFTATVVARFDDVAGGEFQRLFDFGNGVGADNVWMGQLGRTNDIAFEIWKDGVPHQVVAKNAIVEGETAVWAATVDAGGVMRIYKDFAQIAMGEGVVPADVDRTSELVGRSNWGADTPLIGEVLDIDVDAGLHTFFGSGSRKTGEFFFGSPKDESLTGTAGHDRFGETKGVDRIDGRAGFDTVMVSGSPDDYRVSVGTDGSVVLRNVTSPAAETKIMLNVEAVYFSGPKFQMTMDTVLSVVSRDGGGTPDPEPPVAGNAAPVAKGDALWFSLSAGEAVTGETAFMLFNDTDPDGDPLQVVSVSAFSARGAAVKLRDTNGDGVFDAIDYDPTVSAELSALSRGSQIDDVVEYTISDGKGGTATARVDLTIDGVAEPGADVANEAPVANDDHLWFSLAADEAVTGETGFMLYNDTDPDGDPIQVVSIDAFSARGAAVRLRDTTGDGVFDSVDYDPTVSVELKSLERGSQVDDQISYTISDGEGGTASATIHLTIDGTALPLDTSAGSLDAVAFADLNFADEGSVDADTGDAAPFDLAPAHDHVAA</sequence>
<dbReference type="InterPro" id="IPR037293">
    <property type="entry name" value="Gal_Oxidase_central_sf"/>
</dbReference>
<reference evidence="3 4" key="1">
    <citation type="submission" date="2018-08" db="EMBL/GenBank/DDBJ databases">
        <title>Fulvimarina sp. 85, whole genome shotgun sequence.</title>
        <authorList>
            <person name="Tuo L."/>
        </authorList>
    </citation>
    <scope>NUCLEOTIDE SEQUENCE [LARGE SCALE GENOMIC DNA]</scope>
    <source>
        <strain evidence="3 4">85</strain>
    </source>
</reference>
<dbReference type="Gene3D" id="3.10.100.10">
    <property type="entry name" value="Mannose-Binding Protein A, subunit A"/>
    <property type="match status" value="1"/>
</dbReference>
<dbReference type="Gene3D" id="2.130.10.80">
    <property type="entry name" value="Galactose oxidase/kelch, beta-propeller"/>
    <property type="match status" value="1"/>
</dbReference>
<protein>
    <submittedName>
        <fullName evidence="3">DUF1929 domain-containing protein</fullName>
    </submittedName>
</protein>
<accession>A0A371X4I5</accession>
<dbReference type="SUPFAM" id="SSF50965">
    <property type="entry name" value="Galactose oxidase, central domain"/>
    <property type="match status" value="1"/>
</dbReference>
<comment type="caution">
    <text evidence="3">The sequence shown here is derived from an EMBL/GenBank/DDBJ whole genome shotgun (WGS) entry which is preliminary data.</text>
</comment>
<dbReference type="Pfam" id="PF00059">
    <property type="entry name" value="Lectin_C"/>
    <property type="match status" value="1"/>
</dbReference>
<evidence type="ECO:0000259" key="2">
    <source>
        <dbReference type="PROSITE" id="PS50041"/>
    </source>
</evidence>
<dbReference type="OrthoDB" id="7821947at2"/>
<gene>
    <name evidence="3" type="ORF">DYI37_07230</name>
</gene>
<dbReference type="EMBL" id="QURL01000003">
    <property type="protein sequence ID" value="RFC64145.1"/>
    <property type="molecule type" value="Genomic_DNA"/>
</dbReference>
<dbReference type="Pfam" id="PF09118">
    <property type="entry name" value="GO-like_E_set"/>
    <property type="match status" value="1"/>
</dbReference>
<dbReference type="InterPro" id="IPR013783">
    <property type="entry name" value="Ig-like_fold"/>
</dbReference>
<dbReference type="PANTHER" id="PTHR32208">
    <property type="entry name" value="SECRETED PROTEIN-RELATED"/>
    <property type="match status" value="1"/>
</dbReference>
<dbReference type="PANTHER" id="PTHR32208:SF21">
    <property type="entry name" value="LOW QUALITY PROTEIN: ALDEHYDE OXIDASE GLOX-LIKE"/>
    <property type="match status" value="1"/>
</dbReference>
<evidence type="ECO:0000313" key="3">
    <source>
        <dbReference type="EMBL" id="RFC64145.1"/>
    </source>
</evidence>
<dbReference type="InterPro" id="IPR001304">
    <property type="entry name" value="C-type_lectin-like"/>
</dbReference>
<organism evidence="3 4">
    <name type="scientific">Fulvimarina endophytica</name>
    <dbReference type="NCBI Taxonomy" id="2293836"/>
    <lineage>
        <taxon>Bacteria</taxon>
        <taxon>Pseudomonadati</taxon>
        <taxon>Pseudomonadota</taxon>
        <taxon>Alphaproteobacteria</taxon>
        <taxon>Hyphomicrobiales</taxon>
        <taxon>Aurantimonadaceae</taxon>
        <taxon>Fulvimarina</taxon>
    </lineage>
</organism>
<feature type="region of interest" description="Disordered" evidence="1">
    <location>
        <begin position="1050"/>
        <end position="1069"/>
    </location>
</feature>
<dbReference type="Gene3D" id="2.60.40.10">
    <property type="entry name" value="Immunoglobulins"/>
    <property type="match status" value="1"/>
</dbReference>
<keyword evidence="4" id="KW-1185">Reference proteome</keyword>
<dbReference type="Pfam" id="PF17963">
    <property type="entry name" value="Big_9"/>
    <property type="match status" value="2"/>
</dbReference>
<dbReference type="InterPro" id="IPR015202">
    <property type="entry name" value="GO-like_E_set"/>
</dbReference>
<dbReference type="Proteomes" id="UP000264310">
    <property type="component" value="Unassembled WGS sequence"/>
</dbReference>
<proteinExistence type="predicted"/>
<dbReference type="RefSeq" id="WP_116682563.1">
    <property type="nucleotide sequence ID" value="NZ_QURL01000003.1"/>
</dbReference>
<feature type="domain" description="C-type lectin" evidence="2">
    <location>
        <begin position="928"/>
        <end position="1029"/>
    </location>
</feature>
<dbReference type="CDD" id="cd02851">
    <property type="entry name" value="E_set_GO_C"/>
    <property type="match status" value="1"/>
</dbReference>
<dbReference type="SUPFAM" id="SSF81296">
    <property type="entry name" value="E set domains"/>
    <property type="match status" value="1"/>
</dbReference>
<dbReference type="InterPro" id="IPR014756">
    <property type="entry name" value="Ig_E-set"/>
</dbReference>
<dbReference type="SUPFAM" id="SSF56436">
    <property type="entry name" value="C-type lectin-like"/>
    <property type="match status" value="1"/>
</dbReference>
<dbReference type="SMART" id="SM00034">
    <property type="entry name" value="CLECT"/>
    <property type="match status" value="1"/>
</dbReference>
<evidence type="ECO:0000313" key="4">
    <source>
        <dbReference type="Proteomes" id="UP000264310"/>
    </source>
</evidence>
<dbReference type="InterPro" id="IPR016186">
    <property type="entry name" value="C-type_lectin-like/link_sf"/>
</dbReference>
<name>A0A371X4I5_9HYPH</name>
<dbReference type="InterPro" id="IPR011043">
    <property type="entry name" value="Gal_Oxase/kelch_b-propeller"/>
</dbReference>
<evidence type="ECO:0000256" key="1">
    <source>
        <dbReference type="SAM" id="MobiDB-lite"/>
    </source>
</evidence>
<dbReference type="InterPro" id="IPR016187">
    <property type="entry name" value="CTDL_fold"/>
</dbReference>
<dbReference type="PROSITE" id="PS50041">
    <property type="entry name" value="C_TYPE_LECTIN_2"/>
    <property type="match status" value="1"/>
</dbReference>
<feature type="compositionally biased region" description="Pro residues" evidence="1">
    <location>
        <begin position="1054"/>
        <end position="1069"/>
    </location>
</feature>